<protein>
    <recommendedName>
        <fullName evidence="5">Cytochrome c domain-containing protein</fullName>
    </recommendedName>
</protein>
<evidence type="ECO:0000256" key="4">
    <source>
        <dbReference type="SAM" id="SignalP"/>
    </source>
</evidence>
<dbReference type="GO" id="GO:0020037">
    <property type="term" value="F:heme binding"/>
    <property type="evidence" value="ECO:0007669"/>
    <property type="project" value="InterPro"/>
</dbReference>
<dbReference type="Proteomes" id="UP000311008">
    <property type="component" value="Chromosome"/>
</dbReference>
<dbReference type="KEGG" id="mmec:FIU01_00030"/>
<feature type="chain" id="PRO_5023048129" description="Cytochrome c domain-containing protein" evidence="4">
    <location>
        <begin position="33"/>
        <end position="195"/>
    </location>
</feature>
<keyword evidence="4" id="KW-0732">Signal</keyword>
<dbReference type="PROSITE" id="PS51007">
    <property type="entry name" value="CYTC"/>
    <property type="match status" value="1"/>
</dbReference>
<sequence length="195" mass="21776">MHHLRQQTSLGYLTRQVFIFSAFAMMASWVEAADTKQLFEPIRAVLQHPRCQNCHIAGDQPLQFDNGRPHAMLVMRGRDGMGMPAMECSSCHQQKNSPSIMGAHAPPGAPHWRLPPPQNKMVFMDVSPKDLCMLLKDPQRNGGRDGQKLIAHFAEDQLVAWGWDPGGERTLPPFTKAQTVAAVQQWVDAGMPCPR</sequence>
<evidence type="ECO:0000259" key="5">
    <source>
        <dbReference type="PROSITE" id="PS51007"/>
    </source>
</evidence>
<keyword evidence="1 3" id="KW-0479">Metal-binding</keyword>
<feature type="domain" description="Cytochrome c" evidence="5">
    <location>
        <begin position="30"/>
        <end position="191"/>
    </location>
</feature>
<accession>A0A5B8CPB3</accession>
<dbReference type="RefSeq" id="WP_140001777.1">
    <property type="nucleotide sequence ID" value="NZ_CP040946.1"/>
</dbReference>
<dbReference type="SUPFAM" id="SSF48695">
    <property type="entry name" value="Multiheme cytochromes"/>
    <property type="match status" value="1"/>
</dbReference>
<dbReference type="EMBL" id="CP040946">
    <property type="protein sequence ID" value="QDC43071.1"/>
    <property type="molecule type" value="Genomic_DNA"/>
</dbReference>
<dbReference type="OrthoDB" id="656942at2"/>
<keyword evidence="3" id="KW-0349">Heme</keyword>
<organism evidence="6 7">
    <name type="scientific">Methylophilus medardicus</name>
    <dbReference type="NCBI Taxonomy" id="2588534"/>
    <lineage>
        <taxon>Bacteria</taxon>
        <taxon>Pseudomonadati</taxon>
        <taxon>Pseudomonadota</taxon>
        <taxon>Betaproteobacteria</taxon>
        <taxon>Nitrosomonadales</taxon>
        <taxon>Methylophilaceae</taxon>
        <taxon>Methylophilus</taxon>
    </lineage>
</organism>
<name>A0A5B8CPB3_9PROT</name>
<feature type="signal peptide" evidence="4">
    <location>
        <begin position="1"/>
        <end position="32"/>
    </location>
</feature>
<gene>
    <name evidence="6" type="ORF">FIU01_00030</name>
</gene>
<keyword evidence="2 3" id="KW-0408">Iron</keyword>
<dbReference type="GO" id="GO:0046872">
    <property type="term" value="F:metal ion binding"/>
    <property type="evidence" value="ECO:0007669"/>
    <property type="project" value="UniProtKB-KW"/>
</dbReference>
<dbReference type="InterPro" id="IPR009056">
    <property type="entry name" value="Cyt_c-like_dom"/>
</dbReference>
<evidence type="ECO:0000256" key="3">
    <source>
        <dbReference type="PROSITE-ProRule" id="PRU00433"/>
    </source>
</evidence>
<dbReference type="InterPro" id="IPR036280">
    <property type="entry name" value="Multihaem_cyt_sf"/>
</dbReference>
<evidence type="ECO:0000256" key="2">
    <source>
        <dbReference type="ARBA" id="ARBA00023004"/>
    </source>
</evidence>
<dbReference type="AlphaFoldDB" id="A0A5B8CPB3"/>
<evidence type="ECO:0000313" key="6">
    <source>
        <dbReference type="EMBL" id="QDC43071.1"/>
    </source>
</evidence>
<evidence type="ECO:0000313" key="7">
    <source>
        <dbReference type="Proteomes" id="UP000311008"/>
    </source>
</evidence>
<evidence type="ECO:0000256" key="1">
    <source>
        <dbReference type="ARBA" id="ARBA00022723"/>
    </source>
</evidence>
<reference evidence="7" key="1">
    <citation type="journal article" date="2019" name="ISME J.">
        <title>Evolution in action: habitat transition from sediment to the pelagial leads to genome streamlining in Methylophilaceae.</title>
        <authorList>
            <person name="Salcher M."/>
            <person name="Schaefle D."/>
            <person name="Kaspar M."/>
            <person name="Neuenschwander S.M."/>
            <person name="Ghai R."/>
        </authorList>
    </citation>
    <scope>NUCLEOTIDE SEQUENCE [LARGE SCALE GENOMIC DNA]</scope>
    <source>
        <strain evidence="7">MMS-M-51</strain>
    </source>
</reference>
<proteinExistence type="predicted"/>
<keyword evidence="7" id="KW-1185">Reference proteome</keyword>
<dbReference type="GO" id="GO:0009055">
    <property type="term" value="F:electron transfer activity"/>
    <property type="evidence" value="ECO:0007669"/>
    <property type="project" value="InterPro"/>
</dbReference>